<keyword evidence="1" id="KW-0812">Transmembrane</keyword>
<protein>
    <submittedName>
        <fullName evidence="2">Uncharacterized protein</fullName>
    </submittedName>
</protein>
<feature type="transmembrane region" description="Helical" evidence="1">
    <location>
        <begin position="12"/>
        <end position="32"/>
    </location>
</feature>
<gene>
    <name evidence="2" type="ORF">POL68_36490</name>
</gene>
<organism evidence="2 3">
    <name type="scientific">Stigmatella ashevillensis</name>
    <dbReference type="NCBI Taxonomy" id="2995309"/>
    <lineage>
        <taxon>Bacteria</taxon>
        <taxon>Pseudomonadati</taxon>
        <taxon>Myxococcota</taxon>
        <taxon>Myxococcia</taxon>
        <taxon>Myxococcales</taxon>
        <taxon>Cystobacterineae</taxon>
        <taxon>Archangiaceae</taxon>
        <taxon>Stigmatella</taxon>
    </lineage>
</organism>
<evidence type="ECO:0000313" key="3">
    <source>
        <dbReference type="Proteomes" id="UP001221838"/>
    </source>
</evidence>
<evidence type="ECO:0000313" key="2">
    <source>
        <dbReference type="EMBL" id="MDC0714022.1"/>
    </source>
</evidence>
<proteinExistence type="predicted"/>
<comment type="caution">
    <text evidence="2">The sequence shown here is derived from an EMBL/GenBank/DDBJ whole genome shotgun (WGS) entry which is preliminary data.</text>
</comment>
<reference evidence="2 3" key="1">
    <citation type="submission" date="2022-11" db="EMBL/GenBank/DDBJ databases">
        <title>Minimal conservation of predation-associated metabolite biosynthetic gene clusters underscores biosynthetic potential of Myxococcota including descriptions for ten novel species: Archangium lansinium sp. nov., Myxococcus landrumus sp. nov., Nannocystis bai.</title>
        <authorList>
            <person name="Ahearne A."/>
            <person name="Stevens C."/>
            <person name="Dowd S."/>
        </authorList>
    </citation>
    <scope>NUCLEOTIDE SEQUENCE [LARGE SCALE GENOMIC DNA]</scope>
    <source>
        <strain evidence="2 3">NCWAL01</strain>
    </source>
</reference>
<keyword evidence="1" id="KW-0472">Membrane</keyword>
<name>A0ABT5DK46_9BACT</name>
<keyword evidence="1" id="KW-1133">Transmembrane helix</keyword>
<keyword evidence="3" id="KW-1185">Reference proteome</keyword>
<dbReference type="RefSeq" id="WP_272144520.1">
    <property type="nucleotide sequence ID" value="NZ_JAQNDM010000002.1"/>
</dbReference>
<dbReference type="EMBL" id="JAQNDM010000002">
    <property type="protein sequence ID" value="MDC0714022.1"/>
    <property type="molecule type" value="Genomic_DNA"/>
</dbReference>
<evidence type="ECO:0000256" key="1">
    <source>
        <dbReference type="SAM" id="Phobius"/>
    </source>
</evidence>
<sequence>MLNILAEIGDFLSGFCSLAAFVVAVLAIKRTIPNEMEKLRQTKRAERRAEVAETVWGDAYRLIVALRGFTDACYMGRNILEISDEELLEHPKLGDLYLSERKDLRKEVHERANALLEVWPLARLHLSQAVNEALGRLWALRGQLLTDERMHAHGLNRSSADAATEKSIHSLHNLGPQKIDQCAQELEGLLGPIALHEPEQNLVVTSGASVLPPPAKATGE</sequence>
<accession>A0ABT5DK46</accession>
<dbReference type="Proteomes" id="UP001221838">
    <property type="component" value="Unassembled WGS sequence"/>
</dbReference>